<sequence>MFEWLINLPVWIQTPFLVIVALVACFALATLFHALLWRILPPTEEEKAIAGYGVDGSVIKKLMLVKATDEGSGDVGKNQAVTDGTPDHGEKKG</sequence>
<organism evidence="1 2">
    <name type="scientific">Corynebacterium anserum</name>
    <dbReference type="NCBI Taxonomy" id="2684406"/>
    <lineage>
        <taxon>Bacteria</taxon>
        <taxon>Bacillati</taxon>
        <taxon>Actinomycetota</taxon>
        <taxon>Actinomycetes</taxon>
        <taxon>Mycobacteriales</taxon>
        <taxon>Corynebacteriaceae</taxon>
        <taxon>Corynebacterium</taxon>
    </lineage>
</organism>
<dbReference type="EMBL" id="CP046883">
    <property type="protein sequence ID" value="QNH95763.1"/>
    <property type="molecule type" value="Genomic_DNA"/>
</dbReference>
<dbReference type="RefSeq" id="WP_185769313.1">
    <property type="nucleotide sequence ID" value="NZ_CP046883.1"/>
</dbReference>
<protein>
    <submittedName>
        <fullName evidence="1">Uncharacterized protein</fullName>
    </submittedName>
</protein>
<reference evidence="1 2" key="1">
    <citation type="submission" date="2019-12" db="EMBL/GenBank/DDBJ databases">
        <title>Corynebacterium sp. nov., isolated from feces of the Anser Albifrons in China.</title>
        <authorList>
            <person name="Liu Q."/>
        </authorList>
    </citation>
    <scope>NUCLEOTIDE SEQUENCE [LARGE SCALE GENOMIC DNA]</scope>
    <source>
        <strain evidence="1 2">23H37-10</strain>
    </source>
</reference>
<gene>
    <name evidence="1" type="ORF">GP473_02890</name>
</gene>
<accession>A0A7G7YMP3</accession>
<dbReference type="AlphaFoldDB" id="A0A7G7YMP3"/>
<keyword evidence="2" id="KW-1185">Reference proteome</keyword>
<proteinExistence type="predicted"/>
<dbReference type="KEGG" id="cans:GP473_02890"/>
<evidence type="ECO:0000313" key="2">
    <source>
        <dbReference type="Proteomes" id="UP000515275"/>
    </source>
</evidence>
<evidence type="ECO:0000313" key="1">
    <source>
        <dbReference type="EMBL" id="QNH95763.1"/>
    </source>
</evidence>
<dbReference type="Proteomes" id="UP000515275">
    <property type="component" value="Chromosome"/>
</dbReference>
<name>A0A7G7YMP3_9CORY</name>